<evidence type="ECO:0000313" key="1">
    <source>
        <dbReference type="EMBL" id="SDX20182.1"/>
    </source>
</evidence>
<proteinExistence type="predicted"/>
<reference evidence="1 2" key="1">
    <citation type="submission" date="2016-10" db="EMBL/GenBank/DDBJ databases">
        <authorList>
            <person name="de Groot N.N."/>
        </authorList>
    </citation>
    <scope>NUCLEOTIDE SEQUENCE [LARGE SCALE GENOMIC DNA]</scope>
    <source>
        <strain evidence="1 2">Nm110</strain>
    </source>
</reference>
<name>A0A1H2ZRK4_9PROT</name>
<sequence length="97" mass="10999">MMILSMTCSVNSALNNHSKDIPGKQKQAPVKPLSYFVDRYKNPDEGMTQAYLSGHCTLAQVGEHFGVSYATVSRAVKQAEKRKRARQIYVLTLRYFQ</sequence>
<dbReference type="EMBL" id="FNNH01000090">
    <property type="protein sequence ID" value="SDX20182.1"/>
    <property type="molecule type" value="Genomic_DNA"/>
</dbReference>
<gene>
    <name evidence="1" type="ORF">SAMN05421882_10902</name>
</gene>
<organism evidence="1 2">
    <name type="scientific">Nitrosomonas communis</name>
    <dbReference type="NCBI Taxonomy" id="44574"/>
    <lineage>
        <taxon>Bacteria</taxon>
        <taxon>Pseudomonadati</taxon>
        <taxon>Pseudomonadota</taxon>
        <taxon>Betaproteobacteria</taxon>
        <taxon>Nitrosomonadales</taxon>
        <taxon>Nitrosomonadaceae</taxon>
        <taxon>Nitrosomonas</taxon>
    </lineage>
</organism>
<accession>A0A1H2ZRK4</accession>
<protein>
    <submittedName>
        <fullName evidence="1">Helix-turn-helix domain-containing protein</fullName>
    </submittedName>
</protein>
<dbReference type="Proteomes" id="UP000183454">
    <property type="component" value="Unassembled WGS sequence"/>
</dbReference>
<evidence type="ECO:0000313" key="2">
    <source>
        <dbReference type="Proteomes" id="UP000183454"/>
    </source>
</evidence>
<dbReference type="AlphaFoldDB" id="A0A1H2ZRK4"/>